<dbReference type="SUPFAM" id="SSF53756">
    <property type="entry name" value="UDP-Glycosyltransferase/glycogen phosphorylase"/>
    <property type="match status" value="1"/>
</dbReference>
<evidence type="ECO:0000259" key="2">
    <source>
        <dbReference type="Pfam" id="PF13439"/>
    </source>
</evidence>
<dbReference type="PANTHER" id="PTHR12526">
    <property type="entry name" value="GLYCOSYLTRANSFERASE"/>
    <property type="match status" value="1"/>
</dbReference>
<reference evidence="3 4" key="1">
    <citation type="submission" date="2018-05" db="EMBL/GenBank/DDBJ databases">
        <title>Mucilaginibacter hurinus sp. nov., isolated from briquette warehouse soil.</title>
        <authorList>
            <person name="Choi L."/>
        </authorList>
    </citation>
    <scope>NUCLEOTIDE SEQUENCE [LARGE SCALE GENOMIC DNA]</scope>
    <source>
        <strain evidence="3 4">ZR32</strain>
    </source>
</reference>
<dbReference type="InterPro" id="IPR001296">
    <property type="entry name" value="Glyco_trans_1"/>
</dbReference>
<dbReference type="OrthoDB" id="9811239at2"/>
<name>A0A367GVE9_9SPHI</name>
<evidence type="ECO:0008006" key="5">
    <source>
        <dbReference type="Google" id="ProtNLM"/>
    </source>
</evidence>
<dbReference type="RefSeq" id="WP_114003540.1">
    <property type="nucleotide sequence ID" value="NZ_QGDC01000001.1"/>
</dbReference>
<evidence type="ECO:0000313" key="3">
    <source>
        <dbReference type="EMBL" id="RCH56643.1"/>
    </source>
</evidence>
<dbReference type="Gene3D" id="3.40.50.2000">
    <property type="entry name" value="Glycogen Phosphorylase B"/>
    <property type="match status" value="2"/>
</dbReference>
<evidence type="ECO:0000259" key="1">
    <source>
        <dbReference type="Pfam" id="PF00534"/>
    </source>
</evidence>
<evidence type="ECO:0000313" key="4">
    <source>
        <dbReference type="Proteomes" id="UP000253209"/>
    </source>
</evidence>
<dbReference type="AlphaFoldDB" id="A0A367GVE9"/>
<feature type="domain" description="Glycosyl transferase family 1" evidence="1">
    <location>
        <begin position="198"/>
        <end position="354"/>
    </location>
</feature>
<accession>A0A367GVE9</accession>
<dbReference type="EMBL" id="QGDC01000001">
    <property type="protein sequence ID" value="RCH56643.1"/>
    <property type="molecule type" value="Genomic_DNA"/>
</dbReference>
<protein>
    <recommendedName>
        <fullName evidence="5">Glycosyltransferase</fullName>
    </recommendedName>
</protein>
<feature type="domain" description="Glycosyltransferase subfamily 4-like N-terminal" evidence="2">
    <location>
        <begin position="16"/>
        <end position="176"/>
    </location>
</feature>
<dbReference type="Pfam" id="PF13439">
    <property type="entry name" value="Glyco_transf_4"/>
    <property type="match status" value="1"/>
</dbReference>
<proteinExistence type="predicted"/>
<organism evidence="3 4">
    <name type="scientific">Mucilaginibacter hurinus</name>
    <dbReference type="NCBI Taxonomy" id="2201324"/>
    <lineage>
        <taxon>Bacteria</taxon>
        <taxon>Pseudomonadati</taxon>
        <taxon>Bacteroidota</taxon>
        <taxon>Sphingobacteriia</taxon>
        <taxon>Sphingobacteriales</taxon>
        <taxon>Sphingobacteriaceae</taxon>
        <taxon>Mucilaginibacter</taxon>
    </lineage>
</organism>
<dbReference type="PANTHER" id="PTHR12526:SF630">
    <property type="entry name" value="GLYCOSYLTRANSFERASE"/>
    <property type="match status" value="1"/>
</dbReference>
<dbReference type="InterPro" id="IPR028098">
    <property type="entry name" value="Glyco_trans_4-like_N"/>
</dbReference>
<dbReference type="Proteomes" id="UP000253209">
    <property type="component" value="Unassembled WGS sequence"/>
</dbReference>
<keyword evidence="4" id="KW-1185">Reference proteome</keyword>
<dbReference type="GO" id="GO:0016757">
    <property type="term" value="F:glycosyltransferase activity"/>
    <property type="evidence" value="ECO:0007669"/>
    <property type="project" value="InterPro"/>
</dbReference>
<gene>
    <name evidence="3" type="ORF">DJ568_01930</name>
</gene>
<comment type="caution">
    <text evidence="3">The sequence shown here is derived from an EMBL/GenBank/DDBJ whole genome shotgun (WGS) entry which is preliminary data.</text>
</comment>
<dbReference type="Pfam" id="PF00534">
    <property type="entry name" value="Glycos_transf_1"/>
    <property type="match status" value="1"/>
</dbReference>
<sequence>MQRRKLLFFCSKFGGGGAEMHLLRIITHTDFAKYEVHLALTRDGGNYEARLPQAIVVHHLTTGVTSSLKALLKSYLPLKKLIDQLKPSAVISIMDPQNLMLSYLKRKLKNAPPVILCCQNAPVKSLSNEGLRGKLYLNLIPKWYNAATEIIAICGGVKQELIDKLRIRVPVKVIYNAGYDEDSYLLKKAEPLDNTYVRKDNQLIACGRLHKQKGFDILIEALALVKQSVDFNLWILGEGDDKQKLMELRDAKGLTENIRFAGFQTNPYQFFANADVFVLSSRWEGFGNVITEAMICDCAVVSTECDFGPNEIIKHNKEGLLAKVEDAVSLAQNIQEILVNKELQEQLRIAGRERATHFSSLAISRQYFEAIDEVINNK</sequence>